<dbReference type="STRING" id="6186.A0A183K8F5"/>
<proteinExistence type="predicted"/>
<dbReference type="PANTHER" id="PTHR11616:SF309">
    <property type="entry name" value="TRANSPORTER"/>
    <property type="match status" value="1"/>
</dbReference>
<organism evidence="10">
    <name type="scientific">Schistosoma curassoni</name>
    <dbReference type="NCBI Taxonomy" id="6186"/>
    <lineage>
        <taxon>Eukaryota</taxon>
        <taxon>Metazoa</taxon>
        <taxon>Spiralia</taxon>
        <taxon>Lophotrochozoa</taxon>
        <taxon>Platyhelminthes</taxon>
        <taxon>Trematoda</taxon>
        <taxon>Digenea</taxon>
        <taxon>Strigeidida</taxon>
        <taxon>Schistosomatoidea</taxon>
        <taxon>Schistosomatidae</taxon>
        <taxon>Schistosoma</taxon>
    </lineage>
</organism>
<keyword evidence="6" id="KW-0479">Metal-binding</keyword>
<evidence type="ECO:0000256" key="1">
    <source>
        <dbReference type="ARBA" id="ARBA00004141"/>
    </source>
</evidence>
<keyword evidence="3 7" id="KW-0812">Transmembrane</keyword>
<dbReference type="EMBL" id="UZAK01034310">
    <property type="protein sequence ID" value="VDP43855.1"/>
    <property type="molecule type" value="Genomic_DNA"/>
</dbReference>
<dbReference type="PANTHER" id="PTHR11616">
    <property type="entry name" value="SODIUM/CHLORIDE DEPENDENT TRANSPORTER"/>
    <property type="match status" value="1"/>
</dbReference>
<evidence type="ECO:0000256" key="5">
    <source>
        <dbReference type="ARBA" id="ARBA00023136"/>
    </source>
</evidence>
<keyword evidence="4 7" id="KW-1133">Transmembrane helix</keyword>
<dbReference type="Proteomes" id="UP000279833">
    <property type="component" value="Unassembled WGS sequence"/>
</dbReference>
<comment type="subcellular location">
    <subcellularLocation>
        <location evidence="1">Membrane</location>
        <topology evidence="1">Multi-pass membrane protein</topology>
    </subcellularLocation>
</comment>
<reference evidence="8 9" key="2">
    <citation type="submission" date="2018-11" db="EMBL/GenBank/DDBJ databases">
        <authorList>
            <consortium name="Pathogen Informatics"/>
        </authorList>
    </citation>
    <scope>NUCLEOTIDE SEQUENCE [LARGE SCALE GENOMIC DNA]</scope>
    <source>
        <strain evidence="8">Dakar</strain>
        <strain evidence="9">Dakar, Senegal</strain>
    </source>
</reference>
<evidence type="ECO:0000256" key="2">
    <source>
        <dbReference type="ARBA" id="ARBA00022448"/>
    </source>
</evidence>
<feature type="binding site" evidence="6">
    <location>
        <position position="62"/>
    </location>
    <ligand>
        <name>Na(+)</name>
        <dbReference type="ChEBI" id="CHEBI:29101"/>
        <label>1</label>
    </ligand>
</feature>
<dbReference type="AlphaFoldDB" id="A0A183K8F5"/>
<dbReference type="GO" id="GO:0006865">
    <property type="term" value="P:amino acid transport"/>
    <property type="evidence" value="ECO:0007669"/>
    <property type="project" value="TreeGrafter"/>
</dbReference>
<protein>
    <submittedName>
        <fullName evidence="10">Aa_trans domain-containing protein</fullName>
    </submittedName>
</protein>
<keyword evidence="6" id="KW-0915">Sodium</keyword>
<sequence length="114" mass="12965">MSSCEHLSMDNHHYNHNPNELYTLEVQSIEIVDKLSNHITEEKLIKRDYWKGKIDFLIACLGFSIGLGAFLIPYFISVFLAGIPLFLLEVTVGQVTRRGVIAAWNICPLFQGKL</sequence>
<dbReference type="SUPFAM" id="SSF161070">
    <property type="entry name" value="SNF-like"/>
    <property type="match status" value="1"/>
</dbReference>
<dbReference type="PROSITE" id="PS50267">
    <property type="entry name" value="NA_NEUROTRAN_SYMP_3"/>
    <property type="match status" value="1"/>
</dbReference>
<keyword evidence="2" id="KW-0813">Transport</keyword>
<evidence type="ECO:0000256" key="4">
    <source>
        <dbReference type="ARBA" id="ARBA00022989"/>
    </source>
</evidence>
<accession>A0A183K8F5</accession>
<evidence type="ECO:0000256" key="6">
    <source>
        <dbReference type="PIRSR" id="PIRSR600175-1"/>
    </source>
</evidence>
<dbReference type="InterPro" id="IPR037272">
    <property type="entry name" value="SNS_sf"/>
</dbReference>
<evidence type="ECO:0000256" key="7">
    <source>
        <dbReference type="SAM" id="Phobius"/>
    </source>
</evidence>
<dbReference type="GO" id="GO:0005886">
    <property type="term" value="C:plasma membrane"/>
    <property type="evidence" value="ECO:0007669"/>
    <property type="project" value="TreeGrafter"/>
</dbReference>
<evidence type="ECO:0000313" key="9">
    <source>
        <dbReference type="Proteomes" id="UP000279833"/>
    </source>
</evidence>
<gene>
    <name evidence="8" type="ORF">SCUD_LOCUS11285</name>
</gene>
<dbReference type="GO" id="GO:0046872">
    <property type="term" value="F:metal ion binding"/>
    <property type="evidence" value="ECO:0007669"/>
    <property type="project" value="UniProtKB-KW"/>
</dbReference>
<reference evidence="10" key="1">
    <citation type="submission" date="2016-06" db="UniProtKB">
        <authorList>
            <consortium name="WormBaseParasite"/>
        </authorList>
    </citation>
    <scope>IDENTIFICATION</scope>
</reference>
<evidence type="ECO:0000256" key="3">
    <source>
        <dbReference type="ARBA" id="ARBA00022692"/>
    </source>
</evidence>
<dbReference type="Pfam" id="PF00209">
    <property type="entry name" value="SNF"/>
    <property type="match status" value="1"/>
</dbReference>
<feature type="transmembrane region" description="Helical" evidence="7">
    <location>
        <begin position="56"/>
        <end position="87"/>
    </location>
</feature>
<dbReference type="GO" id="GO:0035725">
    <property type="term" value="P:sodium ion transmembrane transport"/>
    <property type="evidence" value="ECO:0007669"/>
    <property type="project" value="TreeGrafter"/>
</dbReference>
<keyword evidence="9" id="KW-1185">Reference proteome</keyword>
<evidence type="ECO:0000313" key="10">
    <source>
        <dbReference type="WBParaSite" id="SCUD_0001128401-mRNA-1"/>
    </source>
</evidence>
<dbReference type="WBParaSite" id="SCUD_0001128401-mRNA-1">
    <property type="protein sequence ID" value="SCUD_0001128401-mRNA-1"/>
    <property type="gene ID" value="SCUD_0001128401"/>
</dbReference>
<dbReference type="InterPro" id="IPR000175">
    <property type="entry name" value="Na/ntran_symport"/>
</dbReference>
<keyword evidence="5 7" id="KW-0472">Membrane</keyword>
<name>A0A183K8F5_9TREM</name>
<evidence type="ECO:0000313" key="8">
    <source>
        <dbReference type="EMBL" id="VDP43855.1"/>
    </source>
</evidence>